<proteinExistence type="predicted"/>
<dbReference type="KEGG" id="knv:Pan216_51330"/>
<feature type="transmembrane region" description="Helical" evidence="1">
    <location>
        <begin position="21"/>
        <end position="44"/>
    </location>
</feature>
<dbReference type="AlphaFoldDB" id="A0A518BB81"/>
<evidence type="ECO:0000313" key="3">
    <source>
        <dbReference type="Proteomes" id="UP000317093"/>
    </source>
</evidence>
<evidence type="ECO:0008006" key="4">
    <source>
        <dbReference type="Google" id="ProtNLM"/>
    </source>
</evidence>
<keyword evidence="1" id="KW-0812">Transmembrane</keyword>
<sequence length="102" mass="11140">MKIVKRILSNWMERHQDPVSFALHMVGIPMTIIAVGFLIAGWWLTALILFVGGYAIQFVGHAIEGNDAGELIVFKKMLGKPYVAVVPRDKGTSASTSEPASQ</sequence>
<dbReference type="Proteomes" id="UP000317093">
    <property type="component" value="Chromosome"/>
</dbReference>
<gene>
    <name evidence="2" type="ORF">Pan216_51330</name>
</gene>
<dbReference type="Pfam" id="PF06127">
    <property type="entry name" value="Mpo1-like"/>
    <property type="match status" value="1"/>
</dbReference>
<keyword evidence="1" id="KW-0472">Membrane</keyword>
<reference evidence="2 3" key="1">
    <citation type="submission" date="2019-02" db="EMBL/GenBank/DDBJ databases">
        <title>Deep-cultivation of Planctomycetes and their phenomic and genomic characterization uncovers novel biology.</title>
        <authorList>
            <person name="Wiegand S."/>
            <person name="Jogler M."/>
            <person name="Boedeker C."/>
            <person name="Pinto D."/>
            <person name="Vollmers J."/>
            <person name="Rivas-Marin E."/>
            <person name="Kohn T."/>
            <person name="Peeters S.H."/>
            <person name="Heuer A."/>
            <person name="Rast P."/>
            <person name="Oberbeckmann S."/>
            <person name="Bunk B."/>
            <person name="Jeske O."/>
            <person name="Meyerdierks A."/>
            <person name="Storesund J.E."/>
            <person name="Kallscheuer N."/>
            <person name="Luecker S."/>
            <person name="Lage O.M."/>
            <person name="Pohl T."/>
            <person name="Merkel B.J."/>
            <person name="Hornburger P."/>
            <person name="Mueller R.-W."/>
            <person name="Bruemmer F."/>
            <person name="Labrenz M."/>
            <person name="Spormann A.M."/>
            <person name="Op den Camp H."/>
            <person name="Overmann J."/>
            <person name="Amann R."/>
            <person name="Jetten M.S.M."/>
            <person name="Mascher T."/>
            <person name="Medema M.H."/>
            <person name="Devos D.P."/>
            <person name="Kaster A.-K."/>
            <person name="Ovreas L."/>
            <person name="Rohde M."/>
            <person name="Galperin M.Y."/>
            <person name="Jogler C."/>
        </authorList>
    </citation>
    <scope>NUCLEOTIDE SEQUENCE [LARGE SCALE GENOMIC DNA]</scope>
    <source>
        <strain evidence="2 3">Pan216</strain>
    </source>
</reference>
<evidence type="ECO:0000313" key="2">
    <source>
        <dbReference type="EMBL" id="QDU64244.1"/>
    </source>
</evidence>
<dbReference type="RefSeq" id="WP_145262310.1">
    <property type="nucleotide sequence ID" value="NZ_CP036279.1"/>
</dbReference>
<dbReference type="OrthoDB" id="5515308at2"/>
<keyword evidence="1" id="KW-1133">Transmembrane helix</keyword>
<protein>
    <recommendedName>
        <fullName evidence="4">DUF962 domain-containing protein</fullName>
    </recommendedName>
</protein>
<name>A0A518BB81_9BACT</name>
<organism evidence="2 3">
    <name type="scientific">Kolteria novifilia</name>
    <dbReference type="NCBI Taxonomy" id="2527975"/>
    <lineage>
        <taxon>Bacteria</taxon>
        <taxon>Pseudomonadati</taxon>
        <taxon>Planctomycetota</taxon>
        <taxon>Planctomycetia</taxon>
        <taxon>Kolteriales</taxon>
        <taxon>Kolteriaceae</taxon>
        <taxon>Kolteria</taxon>
    </lineage>
</organism>
<dbReference type="InterPro" id="IPR009305">
    <property type="entry name" value="Mpo1-like"/>
</dbReference>
<dbReference type="EMBL" id="CP036279">
    <property type="protein sequence ID" value="QDU64244.1"/>
    <property type="molecule type" value="Genomic_DNA"/>
</dbReference>
<evidence type="ECO:0000256" key="1">
    <source>
        <dbReference type="SAM" id="Phobius"/>
    </source>
</evidence>
<accession>A0A518BB81</accession>
<keyword evidence="3" id="KW-1185">Reference proteome</keyword>